<dbReference type="InterPro" id="IPR046342">
    <property type="entry name" value="CBS_dom_sf"/>
</dbReference>
<dbReference type="PANTHER" id="PTHR43080">
    <property type="entry name" value="CBS DOMAIN-CONTAINING PROTEIN CBSX3, MITOCHONDRIAL"/>
    <property type="match status" value="1"/>
</dbReference>
<keyword evidence="1 2" id="KW-0129">CBS domain</keyword>
<dbReference type="Proteomes" id="UP000315440">
    <property type="component" value="Unassembled WGS sequence"/>
</dbReference>
<evidence type="ECO:0000256" key="1">
    <source>
        <dbReference type="ARBA" id="ARBA00023122"/>
    </source>
</evidence>
<dbReference type="GO" id="GO:0004122">
    <property type="term" value="F:cystathionine beta-synthase activity"/>
    <property type="evidence" value="ECO:0007669"/>
    <property type="project" value="UniProtKB-EC"/>
</dbReference>
<dbReference type="AlphaFoldDB" id="A0A5C5ZPR1"/>
<protein>
    <submittedName>
        <fullName evidence="4">Putative cystathionine beta-synthase</fullName>
        <ecNumber evidence="4">4.2.1.22</ecNumber>
    </submittedName>
</protein>
<keyword evidence="4" id="KW-0456">Lyase</keyword>
<dbReference type="SMART" id="SM00116">
    <property type="entry name" value="CBS"/>
    <property type="match status" value="2"/>
</dbReference>
<feature type="domain" description="CBS" evidence="3">
    <location>
        <begin position="121"/>
        <end position="176"/>
    </location>
</feature>
<name>A0A5C5ZPR1_9BACT</name>
<evidence type="ECO:0000259" key="3">
    <source>
        <dbReference type="PROSITE" id="PS51371"/>
    </source>
</evidence>
<keyword evidence="5" id="KW-1185">Reference proteome</keyword>
<dbReference type="PANTHER" id="PTHR43080:SF2">
    <property type="entry name" value="CBS DOMAIN-CONTAINING PROTEIN"/>
    <property type="match status" value="1"/>
</dbReference>
<dbReference type="Gene3D" id="3.10.580.10">
    <property type="entry name" value="CBS-domain"/>
    <property type="match status" value="1"/>
</dbReference>
<dbReference type="EC" id="4.2.1.22" evidence="4"/>
<sequence length="179" mass="19107">MLVCPNCGADDLIEGDDQCDVCQQPLTDLFIRVPECSVEASLLRDQVGELPVHPPVYVEPSTTVGDALRLMVDNGIGCVLVVAPDGRGGERLAGIFSERDAVVRFGAEAAAAHDKPISRYMTANPAVVSASDKIAFAIQKMDVGGYRHLPVMEDAKPVSLISIRDILRYLTERAAAATG</sequence>
<dbReference type="RefSeq" id="WP_146400348.1">
    <property type="nucleotide sequence ID" value="NZ_SJPQ01000002.1"/>
</dbReference>
<evidence type="ECO:0000256" key="2">
    <source>
        <dbReference type="PROSITE-ProRule" id="PRU00703"/>
    </source>
</evidence>
<reference evidence="4 5" key="1">
    <citation type="submission" date="2019-02" db="EMBL/GenBank/DDBJ databases">
        <title>Deep-cultivation of Planctomycetes and their phenomic and genomic characterization uncovers novel biology.</title>
        <authorList>
            <person name="Wiegand S."/>
            <person name="Jogler M."/>
            <person name="Boedeker C."/>
            <person name="Pinto D."/>
            <person name="Vollmers J."/>
            <person name="Rivas-Marin E."/>
            <person name="Kohn T."/>
            <person name="Peeters S.H."/>
            <person name="Heuer A."/>
            <person name="Rast P."/>
            <person name="Oberbeckmann S."/>
            <person name="Bunk B."/>
            <person name="Jeske O."/>
            <person name="Meyerdierks A."/>
            <person name="Storesund J.E."/>
            <person name="Kallscheuer N."/>
            <person name="Luecker S."/>
            <person name="Lage O.M."/>
            <person name="Pohl T."/>
            <person name="Merkel B.J."/>
            <person name="Hornburger P."/>
            <person name="Mueller R.-W."/>
            <person name="Bruemmer F."/>
            <person name="Labrenz M."/>
            <person name="Spormann A.M."/>
            <person name="Op Den Camp H."/>
            <person name="Overmann J."/>
            <person name="Amann R."/>
            <person name="Jetten M.S.M."/>
            <person name="Mascher T."/>
            <person name="Medema M.H."/>
            <person name="Devos D.P."/>
            <person name="Kaster A.-K."/>
            <person name="Ovreas L."/>
            <person name="Rohde M."/>
            <person name="Galperin M.Y."/>
            <person name="Jogler C."/>
        </authorList>
    </citation>
    <scope>NUCLEOTIDE SEQUENCE [LARGE SCALE GENOMIC DNA]</scope>
    <source>
        <strain evidence="4 5">Mal64</strain>
    </source>
</reference>
<comment type="caution">
    <text evidence="4">The sequence shown here is derived from an EMBL/GenBank/DDBJ whole genome shotgun (WGS) entry which is preliminary data.</text>
</comment>
<evidence type="ECO:0000313" key="4">
    <source>
        <dbReference type="EMBL" id="TWT88897.1"/>
    </source>
</evidence>
<feature type="domain" description="CBS" evidence="3">
    <location>
        <begin position="51"/>
        <end position="115"/>
    </location>
</feature>
<accession>A0A5C5ZPR1</accession>
<dbReference type="InterPro" id="IPR051257">
    <property type="entry name" value="Diverse_CBS-Domain"/>
</dbReference>
<dbReference type="Pfam" id="PF00571">
    <property type="entry name" value="CBS"/>
    <property type="match status" value="2"/>
</dbReference>
<proteinExistence type="predicted"/>
<dbReference type="InterPro" id="IPR000644">
    <property type="entry name" value="CBS_dom"/>
</dbReference>
<organism evidence="4 5">
    <name type="scientific">Pseudobythopirellula maris</name>
    <dbReference type="NCBI Taxonomy" id="2527991"/>
    <lineage>
        <taxon>Bacteria</taxon>
        <taxon>Pseudomonadati</taxon>
        <taxon>Planctomycetota</taxon>
        <taxon>Planctomycetia</taxon>
        <taxon>Pirellulales</taxon>
        <taxon>Lacipirellulaceae</taxon>
        <taxon>Pseudobythopirellula</taxon>
    </lineage>
</organism>
<gene>
    <name evidence="4" type="primary">cbs</name>
    <name evidence="4" type="ORF">Mal64_23870</name>
</gene>
<dbReference type="OrthoDB" id="5295985at2"/>
<dbReference type="SUPFAM" id="SSF54631">
    <property type="entry name" value="CBS-domain pair"/>
    <property type="match status" value="1"/>
</dbReference>
<evidence type="ECO:0000313" key="5">
    <source>
        <dbReference type="Proteomes" id="UP000315440"/>
    </source>
</evidence>
<dbReference type="EMBL" id="SJPQ01000002">
    <property type="protein sequence ID" value="TWT88897.1"/>
    <property type="molecule type" value="Genomic_DNA"/>
</dbReference>
<dbReference type="PROSITE" id="PS51371">
    <property type="entry name" value="CBS"/>
    <property type="match status" value="2"/>
</dbReference>